<name>A0A0C3PYD0_9AGAM</name>
<evidence type="ECO:0000313" key="3">
    <source>
        <dbReference type="Proteomes" id="UP000054248"/>
    </source>
</evidence>
<dbReference type="AlphaFoldDB" id="A0A0C3PYD0"/>
<accession>A0A0C3PYD0</accession>
<gene>
    <name evidence="2" type="ORF">M407DRAFT_245884</name>
</gene>
<feature type="compositionally biased region" description="Acidic residues" evidence="1">
    <location>
        <begin position="101"/>
        <end position="112"/>
    </location>
</feature>
<dbReference type="OrthoDB" id="3224722at2759"/>
<dbReference type="HOGENOM" id="CLU_1518962_0_0_1"/>
<keyword evidence="3" id="KW-1185">Reference proteome</keyword>
<protein>
    <submittedName>
        <fullName evidence="2">Uncharacterized protein</fullName>
    </submittedName>
</protein>
<dbReference type="EMBL" id="KN823181">
    <property type="protein sequence ID" value="KIO20250.1"/>
    <property type="molecule type" value="Genomic_DNA"/>
</dbReference>
<dbReference type="Proteomes" id="UP000054248">
    <property type="component" value="Unassembled WGS sequence"/>
</dbReference>
<reference evidence="3" key="2">
    <citation type="submission" date="2015-01" db="EMBL/GenBank/DDBJ databases">
        <title>Evolutionary Origins and Diversification of the Mycorrhizal Mutualists.</title>
        <authorList>
            <consortium name="DOE Joint Genome Institute"/>
            <consortium name="Mycorrhizal Genomics Consortium"/>
            <person name="Kohler A."/>
            <person name="Kuo A."/>
            <person name="Nagy L.G."/>
            <person name="Floudas D."/>
            <person name="Copeland A."/>
            <person name="Barry K.W."/>
            <person name="Cichocki N."/>
            <person name="Veneault-Fourrey C."/>
            <person name="LaButti K."/>
            <person name="Lindquist E.A."/>
            <person name="Lipzen A."/>
            <person name="Lundell T."/>
            <person name="Morin E."/>
            <person name="Murat C."/>
            <person name="Riley R."/>
            <person name="Ohm R."/>
            <person name="Sun H."/>
            <person name="Tunlid A."/>
            <person name="Henrissat B."/>
            <person name="Grigoriev I.V."/>
            <person name="Hibbett D.S."/>
            <person name="Martin F."/>
        </authorList>
    </citation>
    <scope>NUCLEOTIDE SEQUENCE [LARGE SCALE GENOMIC DNA]</scope>
    <source>
        <strain evidence="3">MUT 4182</strain>
    </source>
</reference>
<reference evidence="2 3" key="1">
    <citation type="submission" date="2014-04" db="EMBL/GenBank/DDBJ databases">
        <authorList>
            <consortium name="DOE Joint Genome Institute"/>
            <person name="Kuo A."/>
            <person name="Girlanda M."/>
            <person name="Perotto S."/>
            <person name="Kohler A."/>
            <person name="Nagy L.G."/>
            <person name="Floudas D."/>
            <person name="Copeland A."/>
            <person name="Barry K.W."/>
            <person name="Cichocki N."/>
            <person name="Veneault-Fourrey C."/>
            <person name="LaButti K."/>
            <person name="Lindquist E.A."/>
            <person name="Lipzen A."/>
            <person name="Lundell T."/>
            <person name="Morin E."/>
            <person name="Murat C."/>
            <person name="Sun H."/>
            <person name="Tunlid A."/>
            <person name="Henrissat B."/>
            <person name="Grigoriev I.V."/>
            <person name="Hibbett D.S."/>
            <person name="Martin F."/>
            <person name="Nordberg H.P."/>
            <person name="Cantor M.N."/>
            <person name="Hua S.X."/>
        </authorList>
    </citation>
    <scope>NUCLEOTIDE SEQUENCE [LARGE SCALE GENOMIC DNA]</scope>
    <source>
        <strain evidence="2 3">MUT 4182</strain>
    </source>
</reference>
<proteinExistence type="predicted"/>
<evidence type="ECO:0000256" key="1">
    <source>
        <dbReference type="SAM" id="MobiDB-lite"/>
    </source>
</evidence>
<feature type="region of interest" description="Disordered" evidence="1">
    <location>
        <begin position="88"/>
        <end position="118"/>
    </location>
</feature>
<evidence type="ECO:0000313" key="2">
    <source>
        <dbReference type="EMBL" id="KIO20250.1"/>
    </source>
</evidence>
<feature type="region of interest" description="Disordered" evidence="1">
    <location>
        <begin position="155"/>
        <end position="177"/>
    </location>
</feature>
<sequence length="177" mass="18753">MVQNYPATTNLIALLRQTPQTQQMRSLLRSVEMVQGCLNENDSIATLRSLLQIARDRYTETVGRPGSGLGLAGIKAFQQFEKEIESIPGFAASGTSRETAPESEVEEEEEEEPTRLEKAGNAAVSVLSLPFLAVGQVLGAAGGILGGVSGAVQDIGKALGPTPAKPARKPRTTQPRP</sequence>
<organism evidence="2 3">
    <name type="scientific">Tulasnella calospora MUT 4182</name>
    <dbReference type="NCBI Taxonomy" id="1051891"/>
    <lineage>
        <taxon>Eukaryota</taxon>
        <taxon>Fungi</taxon>
        <taxon>Dikarya</taxon>
        <taxon>Basidiomycota</taxon>
        <taxon>Agaricomycotina</taxon>
        <taxon>Agaricomycetes</taxon>
        <taxon>Cantharellales</taxon>
        <taxon>Tulasnellaceae</taxon>
        <taxon>Tulasnella</taxon>
    </lineage>
</organism>